<dbReference type="InterPro" id="IPR029063">
    <property type="entry name" value="SAM-dependent_MTases_sf"/>
</dbReference>
<proteinExistence type="predicted"/>
<accession>A0A5C3NYN5</accession>
<dbReference type="PANTHER" id="PTHR42912:SF83">
    <property type="entry name" value="METHYLTRANSFERASE TYPE 11 DOMAIN-CONTAINING PROTEIN"/>
    <property type="match status" value="1"/>
</dbReference>
<reference evidence="2 3" key="1">
    <citation type="journal article" date="2019" name="Nat. Ecol. Evol.">
        <title>Megaphylogeny resolves global patterns of mushroom evolution.</title>
        <authorList>
            <person name="Varga T."/>
            <person name="Krizsan K."/>
            <person name="Foldi C."/>
            <person name="Dima B."/>
            <person name="Sanchez-Garcia M."/>
            <person name="Sanchez-Ramirez S."/>
            <person name="Szollosi G.J."/>
            <person name="Szarkandi J.G."/>
            <person name="Papp V."/>
            <person name="Albert L."/>
            <person name="Andreopoulos W."/>
            <person name="Angelini C."/>
            <person name="Antonin V."/>
            <person name="Barry K.W."/>
            <person name="Bougher N.L."/>
            <person name="Buchanan P."/>
            <person name="Buyck B."/>
            <person name="Bense V."/>
            <person name="Catcheside P."/>
            <person name="Chovatia M."/>
            <person name="Cooper J."/>
            <person name="Damon W."/>
            <person name="Desjardin D."/>
            <person name="Finy P."/>
            <person name="Geml J."/>
            <person name="Haridas S."/>
            <person name="Hughes K."/>
            <person name="Justo A."/>
            <person name="Karasinski D."/>
            <person name="Kautmanova I."/>
            <person name="Kiss B."/>
            <person name="Kocsube S."/>
            <person name="Kotiranta H."/>
            <person name="LaButti K.M."/>
            <person name="Lechner B.E."/>
            <person name="Liimatainen K."/>
            <person name="Lipzen A."/>
            <person name="Lukacs Z."/>
            <person name="Mihaltcheva S."/>
            <person name="Morgado L.N."/>
            <person name="Niskanen T."/>
            <person name="Noordeloos M.E."/>
            <person name="Ohm R.A."/>
            <person name="Ortiz-Santana B."/>
            <person name="Ovrebo C."/>
            <person name="Racz N."/>
            <person name="Riley R."/>
            <person name="Savchenko A."/>
            <person name="Shiryaev A."/>
            <person name="Soop K."/>
            <person name="Spirin V."/>
            <person name="Szebenyi C."/>
            <person name="Tomsovsky M."/>
            <person name="Tulloss R.E."/>
            <person name="Uehling J."/>
            <person name="Grigoriev I.V."/>
            <person name="Vagvolgyi C."/>
            <person name="Papp T."/>
            <person name="Martin F.M."/>
            <person name="Miettinen O."/>
            <person name="Hibbett D.S."/>
            <person name="Nagy L.G."/>
        </authorList>
    </citation>
    <scope>NUCLEOTIDE SEQUENCE [LARGE SCALE GENOMIC DNA]</scope>
    <source>
        <strain evidence="2 3">HHB13444</strain>
    </source>
</reference>
<dbReference type="PANTHER" id="PTHR42912">
    <property type="entry name" value="METHYLTRANSFERASE"/>
    <property type="match status" value="1"/>
</dbReference>
<feature type="domain" description="Methyltransferase" evidence="1">
    <location>
        <begin position="43"/>
        <end position="143"/>
    </location>
</feature>
<dbReference type="InParanoid" id="A0A5C3NYN5"/>
<name>A0A5C3NYN5_9APHY</name>
<keyword evidence="3" id="KW-1185">Reference proteome</keyword>
<evidence type="ECO:0000259" key="1">
    <source>
        <dbReference type="Pfam" id="PF13649"/>
    </source>
</evidence>
<dbReference type="SUPFAM" id="SSF53335">
    <property type="entry name" value="S-adenosyl-L-methionine-dependent methyltransferases"/>
    <property type="match status" value="1"/>
</dbReference>
<dbReference type="GO" id="GO:0008168">
    <property type="term" value="F:methyltransferase activity"/>
    <property type="evidence" value="ECO:0007669"/>
    <property type="project" value="UniProtKB-KW"/>
</dbReference>
<dbReference type="AlphaFoldDB" id="A0A5C3NYN5"/>
<dbReference type="InterPro" id="IPR041698">
    <property type="entry name" value="Methyltransf_25"/>
</dbReference>
<evidence type="ECO:0000313" key="2">
    <source>
        <dbReference type="EMBL" id="TFK81140.1"/>
    </source>
</evidence>
<dbReference type="Gene3D" id="3.40.50.150">
    <property type="entry name" value="Vaccinia Virus protein VP39"/>
    <property type="match status" value="1"/>
</dbReference>
<dbReference type="Proteomes" id="UP000308197">
    <property type="component" value="Unassembled WGS sequence"/>
</dbReference>
<dbReference type="GO" id="GO:0032259">
    <property type="term" value="P:methylation"/>
    <property type="evidence" value="ECO:0007669"/>
    <property type="project" value="UniProtKB-KW"/>
</dbReference>
<evidence type="ECO:0000313" key="3">
    <source>
        <dbReference type="Proteomes" id="UP000308197"/>
    </source>
</evidence>
<sequence length="290" mass="31845">MEWQSPDIAKKYKAGEVLTGPFALHAIRQSGLDKADGSEELVVLDNACGTGVVTLNLYETLSPAAKAKLEVLCGDFSPGMVKSVQERIEQNGWTGASAKPVDAQRMDLPSNHYTHVFTNFALVGVADPRALLAESFRVLRPSGVHAFTIWKHVGWFPIATAAVARIPGAPRVPPFEEFTKLFLKEPGEGDNWTDMAFVEEQVRNAGFEDVHIALHKNATKAQNPEEYVKAYGGMTTTMLGNAWNEEEKARVSPYIEAALMEELKSRFGDGEVPLDWEAWCITARVPASKA</sequence>
<protein>
    <submittedName>
        <fullName evidence="2">S-adenosyl-L-methionine-dependent methyltransferase</fullName>
    </submittedName>
</protein>
<dbReference type="Pfam" id="PF13649">
    <property type="entry name" value="Methyltransf_25"/>
    <property type="match status" value="1"/>
</dbReference>
<organism evidence="2 3">
    <name type="scientific">Polyporus arcularius HHB13444</name>
    <dbReference type="NCBI Taxonomy" id="1314778"/>
    <lineage>
        <taxon>Eukaryota</taxon>
        <taxon>Fungi</taxon>
        <taxon>Dikarya</taxon>
        <taxon>Basidiomycota</taxon>
        <taxon>Agaricomycotina</taxon>
        <taxon>Agaricomycetes</taxon>
        <taxon>Polyporales</taxon>
        <taxon>Polyporaceae</taxon>
        <taxon>Polyporus</taxon>
    </lineage>
</organism>
<keyword evidence="2" id="KW-0489">Methyltransferase</keyword>
<keyword evidence="2" id="KW-0808">Transferase</keyword>
<dbReference type="CDD" id="cd02440">
    <property type="entry name" value="AdoMet_MTases"/>
    <property type="match status" value="1"/>
</dbReference>
<gene>
    <name evidence="2" type="ORF">K466DRAFT_591442</name>
</gene>
<dbReference type="InterPro" id="IPR050508">
    <property type="entry name" value="Methyltransf_Superfamily"/>
</dbReference>
<dbReference type="EMBL" id="ML211649">
    <property type="protein sequence ID" value="TFK81140.1"/>
    <property type="molecule type" value="Genomic_DNA"/>
</dbReference>